<dbReference type="EMBL" id="JAKCXM010001484">
    <property type="protein sequence ID" value="KAJ0390918.1"/>
    <property type="molecule type" value="Genomic_DNA"/>
</dbReference>
<feature type="compositionally biased region" description="Low complexity" evidence="1">
    <location>
        <begin position="203"/>
        <end position="214"/>
    </location>
</feature>
<evidence type="ECO:0000256" key="2">
    <source>
        <dbReference type="SAM" id="SignalP"/>
    </source>
</evidence>
<dbReference type="Proteomes" id="UP001209570">
    <property type="component" value="Unassembled WGS sequence"/>
</dbReference>
<evidence type="ECO:0000313" key="3">
    <source>
        <dbReference type="EMBL" id="KAJ0390918.1"/>
    </source>
</evidence>
<organism evidence="3 4">
    <name type="scientific">Pythium insidiosum</name>
    <name type="common">Pythiosis disease agent</name>
    <dbReference type="NCBI Taxonomy" id="114742"/>
    <lineage>
        <taxon>Eukaryota</taxon>
        <taxon>Sar</taxon>
        <taxon>Stramenopiles</taxon>
        <taxon>Oomycota</taxon>
        <taxon>Peronosporomycetes</taxon>
        <taxon>Pythiales</taxon>
        <taxon>Pythiaceae</taxon>
        <taxon>Pythium</taxon>
    </lineage>
</organism>
<proteinExistence type="predicted"/>
<reference evidence="3" key="1">
    <citation type="submission" date="2021-12" db="EMBL/GenBank/DDBJ databases">
        <title>Prjna785345.</title>
        <authorList>
            <person name="Rujirawat T."/>
            <person name="Krajaejun T."/>
        </authorList>
    </citation>
    <scope>NUCLEOTIDE SEQUENCE</scope>
    <source>
        <strain evidence="3">Pi057C3</strain>
    </source>
</reference>
<feature type="compositionally biased region" description="Low complexity" evidence="1">
    <location>
        <begin position="266"/>
        <end position="276"/>
    </location>
</feature>
<dbReference type="PRINTS" id="PR01217">
    <property type="entry name" value="PRICHEXTENSN"/>
</dbReference>
<dbReference type="AlphaFoldDB" id="A0AAD5LRW5"/>
<gene>
    <name evidence="3" type="ORF">P43SY_010669</name>
</gene>
<name>A0AAD5LRW5_PYTIN</name>
<feature type="chain" id="PRO_5041946909" evidence="2">
    <location>
        <begin position="27"/>
        <end position="309"/>
    </location>
</feature>
<feature type="signal peptide" evidence="2">
    <location>
        <begin position="1"/>
        <end position="26"/>
    </location>
</feature>
<sequence length="309" mass="32144">MVSVSALLAAAATVALAAIAPTPVDAHGVLLKPKAQYGGKNGNSPVAKLESASVLPPLAGMSYRKTPESNTEAFTAAFQAANYTSLRQFLTAKLPSDVDPKCGISQLGEPQPLPEKVEFGFRPGEGFVENHHGPCEIWCDDTRVMADANCARNLNVELGKGPVKLAYDKAKCAGAKVLSFTWLAVHLSRWEVYVYCAAVDGSASSGGDSNSNGSTARPVITPSPRPPVSLRPTPRPSVDDGKTRAPTAAPTPHSTQKPTESPATRTPAPSEAPSADADSDATKPPSSAPPTPTPTPRPSKSCGVRRSAE</sequence>
<feature type="region of interest" description="Disordered" evidence="1">
    <location>
        <begin position="203"/>
        <end position="309"/>
    </location>
</feature>
<keyword evidence="2" id="KW-0732">Signal</keyword>
<keyword evidence="4" id="KW-1185">Reference proteome</keyword>
<evidence type="ECO:0000313" key="4">
    <source>
        <dbReference type="Proteomes" id="UP001209570"/>
    </source>
</evidence>
<evidence type="ECO:0000256" key="1">
    <source>
        <dbReference type="SAM" id="MobiDB-lite"/>
    </source>
</evidence>
<feature type="compositionally biased region" description="Pro residues" evidence="1">
    <location>
        <begin position="286"/>
        <end position="297"/>
    </location>
</feature>
<protein>
    <submittedName>
        <fullName evidence="3">Uncharacterized protein</fullName>
    </submittedName>
</protein>
<feature type="compositionally biased region" description="Pro residues" evidence="1">
    <location>
        <begin position="221"/>
        <end position="235"/>
    </location>
</feature>
<comment type="caution">
    <text evidence="3">The sequence shown here is derived from an EMBL/GenBank/DDBJ whole genome shotgun (WGS) entry which is preliminary data.</text>
</comment>
<feature type="compositionally biased region" description="Polar residues" evidence="1">
    <location>
        <begin position="252"/>
        <end position="264"/>
    </location>
</feature>
<accession>A0AAD5LRW5</accession>